<evidence type="ECO:0000313" key="3">
    <source>
        <dbReference type="Proteomes" id="UP001199424"/>
    </source>
</evidence>
<protein>
    <submittedName>
        <fullName evidence="2">Uncharacterized protein</fullName>
    </submittedName>
</protein>
<reference evidence="2" key="1">
    <citation type="submission" date="2021-10" db="EMBL/GenBank/DDBJ databases">
        <title>Anaerobic single-cell dispensing facilitates the cultivation of human gut bacteria.</title>
        <authorList>
            <person name="Afrizal A."/>
        </authorList>
    </citation>
    <scope>NUCLEOTIDE SEQUENCE</scope>
    <source>
        <strain evidence="2">CLA-AA-H250</strain>
    </source>
</reference>
<evidence type="ECO:0000256" key="1">
    <source>
        <dbReference type="SAM" id="SignalP"/>
    </source>
</evidence>
<feature type="chain" id="PRO_5042280769" evidence="1">
    <location>
        <begin position="27"/>
        <end position="152"/>
    </location>
</feature>
<sequence length="152" mass="17238">MKPKRLLALLMAVVTVVSVFTISASAANTEDTYYTYSWKSNSRYDYTPTRKKMNATPVYLKTQEYTLPYNGYYAKTLYGTSSQSANLSASASEYWINNYTAYVIRANGTSVSQIGKYVRIRGHYSDTTYSWGDCKIAWSPDTTNASNYTYLN</sequence>
<dbReference type="Proteomes" id="UP001199424">
    <property type="component" value="Unassembled WGS sequence"/>
</dbReference>
<gene>
    <name evidence="2" type="ORF">LKD31_04685</name>
</gene>
<name>A0AAE3DHZ2_9FIRM</name>
<proteinExistence type="predicted"/>
<dbReference type="EMBL" id="JAJEQC010000003">
    <property type="protein sequence ID" value="MCC2136309.1"/>
    <property type="molecule type" value="Genomic_DNA"/>
</dbReference>
<accession>A0AAE3DHZ2</accession>
<keyword evidence="3" id="KW-1185">Reference proteome</keyword>
<dbReference type="RefSeq" id="WP_308448827.1">
    <property type="nucleotide sequence ID" value="NZ_JAJEQC010000003.1"/>
</dbReference>
<dbReference type="AlphaFoldDB" id="A0AAE3DHZ2"/>
<organism evidence="2 3">
    <name type="scientific">Hominenteromicrobium mulieris</name>
    <dbReference type="NCBI Taxonomy" id="2885357"/>
    <lineage>
        <taxon>Bacteria</taxon>
        <taxon>Bacillati</taxon>
        <taxon>Bacillota</taxon>
        <taxon>Clostridia</taxon>
        <taxon>Eubacteriales</taxon>
        <taxon>Oscillospiraceae</taxon>
        <taxon>Hominenteromicrobium</taxon>
    </lineage>
</organism>
<evidence type="ECO:0000313" key="2">
    <source>
        <dbReference type="EMBL" id="MCC2136309.1"/>
    </source>
</evidence>
<keyword evidence="1" id="KW-0732">Signal</keyword>
<feature type="signal peptide" evidence="1">
    <location>
        <begin position="1"/>
        <end position="26"/>
    </location>
</feature>
<comment type="caution">
    <text evidence="2">The sequence shown here is derived from an EMBL/GenBank/DDBJ whole genome shotgun (WGS) entry which is preliminary data.</text>
</comment>